<dbReference type="GO" id="GO:0016740">
    <property type="term" value="F:transferase activity"/>
    <property type="evidence" value="ECO:0007669"/>
    <property type="project" value="UniProtKB-KW"/>
</dbReference>
<feature type="domain" description="Amidase" evidence="1">
    <location>
        <begin position="29"/>
        <end position="431"/>
    </location>
</feature>
<dbReference type="Gene3D" id="3.90.1300.10">
    <property type="entry name" value="Amidase signature (AS) domain"/>
    <property type="match status" value="1"/>
</dbReference>
<dbReference type="STRING" id="74348.SAMN04488523_10387"/>
<dbReference type="EMBL" id="FOMW01000003">
    <property type="protein sequence ID" value="SFD85217.1"/>
    <property type="molecule type" value="Genomic_DNA"/>
</dbReference>
<name>A0A1I1VQ97_9RHOB</name>
<evidence type="ECO:0000313" key="2">
    <source>
        <dbReference type="EMBL" id="SFD85217.1"/>
    </source>
</evidence>
<dbReference type="InterPro" id="IPR036928">
    <property type="entry name" value="AS_sf"/>
</dbReference>
<evidence type="ECO:0000313" key="3">
    <source>
        <dbReference type="Proteomes" id="UP000198977"/>
    </source>
</evidence>
<accession>A0A1I1VQ97</accession>
<dbReference type="Pfam" id="PF01425">
    <property type="entry name" value="Amidase"/>
    <property type="match status" value="1"/>
</dbReference>
<dbReference type="PROSITE" id="PS00571">
    <property type="entry name" value="AMIDASES"/>
    <property type="match status" value="1"/>
</dbReference>
<sequence>MTMREWLTMTAANLGRGIAAGQIDPVTLCQTYLDAIDAHPMRDRIYARVTTERALAEAGAAADRANAGQRLSPLDGVPVSWKDLFDTAGVGTEAGTKLLAGRVPDEDAAVLVNATAAGLVCLGKTHTSEMAFSGLGYNPSTATPPCVNNENAVAGGSSSGAAASVAFGLAAAAIGSDTGGSVRIPAAWNDLVGLKTTSGRLSLEGVVPLALKFDTVGPLCRSVEDAALLLAALEGGKAADLHHADLDGRRFAVLRTAAFDDISEPQSAAFDSAIARMRAAGAVVEDIEVDEVDEAMPLSGCLYTAEAYGLWRDIIEADPEAMYPRILDRFRMGKDFSGPDYVAAWAQLDAARIGYDAAVAGYDAVLVPTSANMPPDLERLTSEDDYYVTENLMTLRNTRIANLMGLCALTLPTGAASCGLSLMCAPDMEEQLLRLGAAVEEALR</sequence>
<evidence type="ECO:0000259" key="1">
    <source>
        <dbReference type="Pfam" id="PF01425"/>
    </source>
</evidence>
<dbReference type="PANTHER" id="PTHR11895">
    <property type="entry name" value="TRANSAMIDASE"/>
    <property type="match status" value="1"/>
</dbReference>
<reference evidence="2 3" key="1">
    <citation type="submission" date="2016-10" db="EMBL/GenBank/DDBJ databases">
        <authorList>
            <person name="de Groot N.N."/>
        </authorList>
    </citation>
    <scope>NUCLEOTIDE SEQUENCE [LARGE SCALE GENOMIC DNA]</scope>
    <source>
        <strain evidence="2 3">DSM 11443</strain>
    </source>
</reference>
<proteinExistence type="predicted"/>
<dbReference type="AlphaFoldDB" id="A0A1I1VQ97"/>
<keyword evidence="2" id="KW-0808">Transferase</keyword>
<dbReference type="InterPro" id="IPR020556">
    <property type="entry name" value="Amidase_CS"/>
</dbReference>
<dbReference type="InterPro" id="IPR000120">
    <property type="entry name" value="Amidase"/>
</dbReference>
<dbReference type="InterPro" id="IPR023631">
    <property type="entry name" value="Amidase_dom"/>
</dbReference>
<dbReference type="PANTHER" id="PTHR11895:SF176">
    <property type="entry name" value="AMIDASE AMID-RELATED"/>
    <property type="match status" value="1"/>
</dbReference>
<dbReference type="SUPFAM" id="SSF75304">
    <property type="entry name" value="Amidase signature (AS) enzymes"/>
    <property type="match status" value="1"/>
</dbReference>
<gene>
    <name evidence="2" type="ORF">SAMN04488523_10387</name>
</gene>
<protein>
    <submittedName>
        <fullName evidence="2">Aspartyl-tRNA(Asn)/glutamyl-tRNA(Gln) amidotransferase subunit A</fullName>
    </submittedName>
</protein>
<dbReference type="Proteomes" id="UP000198977">
    <property type="component" value="Unassembled WGS sequence"/>
</dbReference>
<keyword evidence="3" id="KW-1185">Reference proteome</keyword>
<organism evidence="2 3">
    <name type="scientific">Sulfitobacter brevis</name>
    <dbReference type="NCBI Taxonomy" id="74348"/>
    <lineage>
        <taxon>Bacteria</taxon>
        <taxon>Pseudomonadati</taxon>
        <taxon>Pseudomonadota</taxon>
        <taxon>Alphaproteobacteria</taxon>
        <taxon>Rhodobacterales</taxon>
        <taxon>Roseobacteraceae</taxon>
        <taxon>Sulfitobacter</taxon>
    </lineage>
</organism>